<feature type="transmembrane region" description="Helical" evidence="7">
    <location>
        <begin position="134"/>
        <end position="157"/>
    </location>
</feature>
<comment type="caution">
    <text evidence="9">The sequence shown here is derived from an EMBL/GenBank/DDBJ whole genome shotgun (WGS) entry which is preliminary data.</text>
</comment>
<feature type="transmembrane region" description="Helical" evidence="7">
    <location>
        <begin position="239"/>
        <end position="260"/>
    </location>
</feature>
<evidence type="ECO:0000256" key="6">
    <source>
        <dbReference type="ARBA" id="ARBA00023136"/>
    </source>
</evidence>
<dbReference type="Gene3D" id="1.10.3720.10">
    <property type="entry name" value="MetI-like"/>
    <property type="match status" value="1"/>
</dbReference>
<name>A0A433SGU8_9BURK</name>
<evidence type="ECO:0000256" key="5">
    <source>
        <dbReference type="ARBA" id="ARBA00022989"/>
    </source>
</evidence>
<dbReference type="CDD" id="cd06261">
    <property type="entry name" value="TM_PBP2"/>
    <property type="match status" value="1"/>
</dbReference>
<reference evidence="9 10" key="1">
    <citation type="submission" date="2018-01" db="EMBL/GenBank/DDBJ databases">
        <title>Saezia sanguinis gen. nov., sp. nov., in the order Burkholderiales isolated from human blood.</title>
        <authorList>
            <person name="Medina-Pascual M.J."/>
            <person name="Valdezate S."/>
            <person name="Monzon S."/>
            <person name="Cuesta I."/>
            <person name="Carrasco G."/>
            <person name="Villalon P."/>
            <person name="Saez-Nieto J.A."/>
        </authorList>
    </citation>
    <scope>NUCLEOTIDE SEQUENCE [LARGE SCALE GENOMIC DNA]</scope>
    <source>
        <strain evidence="9 10">CNM695-12</strain>
    </source>
</reference>
<dbReference type="GO" id="GO:0005886">
    <property type="term" value="C:plasma membrane"/>
    <property type="evidence" value="ECO:0007669"/>
    <property type="project" value="UniProtKB-SubCell"/>
</dbReference>
<dbReference type="RefSeq" id="WP_126977758.1">
    <property type="nucleotide sequence ID" value="NZ_PQSP01000001.1"/>
</dbReference>
<dbReference type="PANTHER" id="PTHR43163:SF6">
    <property type="entry name" value="DIPEPTIDE TRANSPORT SYSTEM PERMEASE PROTEIN DPPB-RELATED"/>
    <property type="match status" value="1"/>
</dbReference>
<evidence type="ECO:0000256" key="1">
    <source>
        <dbReference type="ARBA" id="ARBA00004651"/>
    </source>
</evidence>
<evidence type="ECO:0000313" key="10">
    <source>
        <dbReference type="Proteomes" id="UP000286947"/>
    </source>
</evidence>
<dbReference type="OrthoDB" id="9803623at2"/>
<dbReference type="AlphaFoldDB" id="A0A433SGU8"/>
<feature type="transmembrane region" description="Helical" evidence="7">
    <location>
        <begin position="101"/>
        <end position="122"/>
    </location>
</feature>
<protein>
    <submittedName>
        <fullName evidence="9">Glutathione transport system permease protein GsiC</fullName>
    </submittedName>
</protein>
<dbReference type="InterPro" id="IPR045621">
    <property type="entry name" value="BPD_transp_1_N"/>
</dbReference>
<dbReference type="PROSITE" id="PS50928">
    <property type="entry name" value="ABC_TM1"/>
    <property type="match status" value="1"/>
</dbReference>
<feature type="transmembrane region" description="Helical" evidence="7">
    <location>
        <begin position="12"/>
        <end position="30"/>
    </location>
</feature>
<feature type="transmembrane region" description="Helical" evidence="7">
    <location>
        <begin position="289"/>
        <end position="311"/>
    </location>
</feature>
<keyword evidence="4 7" id="KW-0812">Transmembrane</keyword>
<feature type="transmembrane region" description="Helical" evidence="7">
    <location>
        <begin position="177"/>
        <end position="200"/>
    </location>
</feature>
<keyword evidence="2 7" id="KW-0813">Transport</keyword>
<accession>A0A433SGU8</accession>
<gene>
    <name evidence="9" type="primary">gsiC_1</name>
    <name evidence="9" type="ORF">CUZ56_00437</name>
</gene>
<keyword evidence="3" id="KW-1003">Cell membrane</keyword>
<keyword evidence="10" id="KW-1185">Reference proteome</keyword>
<dbReference type="SUPFAM" id="SSF161098">
    <property type="entry name" value="MetI-like"/>
    <property type="match status" value="1"/>
</dbReference>
<proteinExistence type="inferred from homology"/>
<sequence precursor="true">MAVYLFKRIFSFLLMLLAASAVIFMALEVLPGNAAQTLSGPDADPQVVAALARQLGLDQPAWIRYFHWLSGLLQGELGLSYVYGSPVAELIGERLQVTLPLALMAMLLTILIALPLGVYAASRHGRTGDHVVTILAETGMAIPSLWLAILLVLLFAVKLQWFASGGFPGWSVQEGGGVAAALHALLLPAVALALVQAAILTRFTRSSMLEVMREDYVRTVRAKGASSRMTLWRHVLRNASIPILTIAGLQFANLLAGAIVTENVFSLPGLGRLIFQSIGNRDLIVIRNALLLLVMMVMVVNLVVDLFCAAIDPRLQKSTGDAV</sequence>
<dbReference type="Pfam" id="PF00528">
    <property type="entry name" value="BPD_transp_1"/>
    <property type="match status" value="1"/>
</dbReference>
<comment type="subcellular location">
    <subcellularLocation>
        <location evidence="1 7">Cell membrane</location>
        <topology evidence="1 7">Multi-pass membrane protein</topology>
    </subcellularLocation>
</comment>
<evidence type="ECO:0000256" key="4">
    <source>
        <dbReference type="ARBA" id="ARBA00022692"/>
    </source>
</evidence>
<evidence type="ECO:0000259" key="8">
    <source>
        <dbReference type="PROSITE" id="PS50928"/>
    </source>
</evidence>
<dbReference type="Pfam" id="PF19300">
    <property type="entry name" value="BPD_transp_1_N"/>
    <property type="match status" value="1"/>
</dbReference>
<keyword evidence="6 7" id="KW-0472">Membrane</keyword>
<dbReference type="InterPro" id="IPR000515">
    <property type="entry name" value="MetI-like"/>
</dbReference>
<organism evidence="9 10">
    <name type="scientific">Saezia sanguinis</name>
    <dbReference type="NCBI Taxonomy" id="1965230"/>
    <lineage>
        <taxon>Bacteria</taxon>
        <taxon>Pseudomonadati</taxon>
        <taxon>Pseudomonadota</taxon>
        <taxon>Betaproteobacteria</taxon>
        <taxon>Burkholderiales</taxon>
        <taxon>Saeziaceae</taxon>
        <taxon>Saezia</taxon>
    </lineage>
</organism>
<dbReference type="InterPro" id="IPR035906">
    <property type="entry name" value="MetI-like_sf"/>
</dbReference>
<keyword evidence="5 7" id="KW-1133">Transmembrane helix</keyword>
<evidence type="ECO:0000256" key="2">
    <source>
        <dbReference type="ARBA" id="ARBA00022448"/>
    </source>
</evidence>
<evidence type="ECO:0000313" key="9">
    <source>
        <dbReference type="EMBL" id="RUS67955.1"/>
    </source>
</evidence>
<dbReference type="PANTHER" id="PTHR43163">
    <property type="entry name" value="DIPEPTIDE TRANSPORT SYSTEM PERMEASE PROTEIN DPPB-RELATED"/>
    <property type="match status" value="1"/>
</dbReference>
<comment type="similarity">
    <text evidence="7">Belongs to the binding-protein-dependent transport system permease family.</text>
</comment>
<feature type="domain" description="ABC transmembrane type-1" evidence="8">
    <location>
        <begin position="95"/>
        <end position="304"/>
    </location>
</feature>
<dbReference type="GO" id="GO:0071916">
    <property type="term" value="F:dipeptide transmembrane transporter activity"/>
    <property type="evidence" value="ECO:0007669"/>
    <property type="project" value="TreeGrafter"/>
</dbReference>
<evidence type="ECO:0000256" key="3">
    <source>
        <dbReference type="ARBA" id="ARBA00022475"/>
    </source>
</evidence>
<dbReference type="Proteomes" id="UP000286947">
    <property type="component" value="Unassembled WGS sequence"/>
</dbReference>
<evidence type="ECO:0000256" key="7">
    <source>
        <dbReference type="RuleBase" id="RU363032"/>
    </source>
</evidence>
<dbReference type="EMBL" id="PQSP01000001">
    <property type="protein sequence ID" value="RUS67955.1"/>
    <property type="molecule type" value="Genomic_DNA"/>
</dbReference>